<evidence type="ECO:0000313" key="2">
    <source>
        <dbReference type="Proteomes" id="UP000198598"/>
    </source>
</evidence>
<dbReference type="EMBL" id="FOLQ01000019">
    <property type="protein sequence ID" value="SFE76918.1"/>
    <property type="molecule type" value="Genomic_DNA"/>
</dbReference>
<dbReference type="AlphaFoldDB" id="A0A1I2D8U6"/>
<protein>
    <recommendedName>
        <fullName evidence="3">Lipocalin-like domain-containing protein</fullName>
    </recommendedName>
</protein>
<dbReference type="RefSeq" id="WP_245776824.1">
    <property type="nucleotide sequence ID" value="NZ_FOLQ01000019.1"/>
</dbReference>
<sequence>MKRPYSVMTTLRFLLIFTVLFGLITGCKKDDGATPTESTQTDLLVANNWVTTSITTTDGQAIKESRLGLESQVLFTLTMQFRADGTVRALDPNRSNTVVNGGSWKFAADNQSMDVDVTGFKGNFPIVQLTKNKLILRQDNKATVDGVKTNIYLVFEPSL</sequence>
<evidence type="ECO:0008006" key="3">
    <source>
        <dbReference type="Google" id="ProtNLM"/>
    </source>
</evidence>
<organism evidence="1 2">
    <name type="scientific">Spirosoma endophyticum</name>
    <dbReference type="NCBI Taxonomy" id="662367"/>
    <lineage>
        <taxon>Bacteria</taxon>
        <taxon>Pseudomonadati</taxon>
        <taxon>Bacteroidota</taxon>
        <taxon>Cytophagia</taxon>
        <taxon>Cytophagales</taxon>
        <taxon>Cytophagaceae</taxon>
        <taxon>Spirosoma</taxon>
    </lineage>
</organism>
<proteinExistence type="predicted"/>
<gene>
    <name evidence="1" type="ORF">SAMN05216167_11949</name>
</gene>
<name>A0A1I2D8U6_9BACT</name>
<dbReference type="Proteomes" id="UP000198598">
    <property type="component" value="Unassembled WGS sequence"/>
</dbReference>
<dbReference type="STRING" id="662367.SAMN05216167_11949"/>
<dbReference type="PROSITE" id="PS51257">
    <property type="entry name" value="PROKAR_LIPOPROTEIN"/>
    <property type="match status" value="1"/>
</dbReference>
<evidence type="ECO:0000313" key="1">
    <source>
        <dbReference type="EMBL" id="SFE76918.1"/>
    </source>
</evidence>
<accession>A0A1I2D8U6</accession>
<reference evidence="1 2" key="1">
    <citation type="submission" date="2016-10" db="EMBL/GenBank/DDBJ databases">
        <authorList>
            <person name="de Groot N.N."/>
        </authorList>
    </citation>
    <scope>NUCLEOTIDE SEQUENCE [LARGE SCALE GENOMIC DNA]</scope>
    <source>
        <strain evidence="1 2">DSM 26130</strain>
    </source>
</reference>
<keyword evidence="2" id="KW-1185">Reference proteome</keyword>